<organism evidence="1 2">
    <name type="scientific">Candidatus Schekmanbacteria bacterium RBG_13_48_7</name>
    <dbReference type="NCBI Taxonomy" id="1817878"/>
    <lineage>
        <taxon>Bacteria</taxon>
        <taxon>Candidatus Schekmaniibacteriota</taxon>
    </lineage>
</organism>
<dbReference type="Proteomes" id="UP000179266">
    <property type="component" value="Unassembled WGS sequence"/>
</dbReference>
<evidence type="ECO:0000313" key="1">
    <source>
        <dbReference type="EMBL" id="OGL47315.1"/>
    </source>
</evidence>
<accession>A0A1F7S0G2</accession>
<dbReference type="AlphaFoldDB" id="A0A1F7S0G2"/>
<protein>
    <submittedName>
        <fullName evidence="1">Uncharacterized protein</fullName>
    </submittedName>
</protein>
<reference evidence="1 2" key="1">
    <citation type="journal article" date="2016" name="Nat. Commun.">
        <title>Thousands of microbial genomes shed light on interconnected biogeochemical processes in an aquifer system.</title>
        <authorList>
            <person name="Anantharaman K."/>
            <person name="Brown C.T."/>
            <person name="Hug L.A."/>
            <person name="Sharon I."/>
            <person name="Castelle C.J."/>
            <person name="Probst A.J."/>
            <person name="Thomas B.C."/>
            <person name="Singh A."/>
            <person name="Wilkins M.J."/>
            <person name="Karaoz U."/>
            <person name="Brodie E.L."/>
            <person name="Williams K.H."/>
            <person name="Hubbard S.S."/>
            <person name="Banfield J.F."/>
        </authorList>
    </citation>
    <scope>NUCLEOTIDE SEQUENCE [LARGE SCALE GENOMIC DNA]</scope>
</reference>
<evidence type="ECO:0000313" key="2">
    <source>
        <dbReference type="Proteomes" id="UP000179266"/>
    </source>
</evidence>
<dbReference type="EMBL" id="MGDD01000084">
    <property type="protein sequence ID" value="OGL47315.1"/>
    <property type="molecule type" value="Genomic_DNA"/>
</dbReference>
<proteinExistence type="predicted"/>
<name>A0A1F7S0G2_9BACT</name>
<sequence>MFLKLLLIRISHDKFISSANLPSNEALRSFGFLKVLQHVSRLRFSAAARHAGNLNRTFCIRRNLSCFMTISNEKSELPDVEFTLLVKKIRFVL</sequence>
<comment type="caution">
    <text evidence="1">The sequence shown here is derived from an EMBL/GenBank/DDBJ whole genome shotgun (WGS) entry which is preliminary data.</text>
</comment>
<gene>
    <name evidence="1" type="ORF">A2161_17095</name>
</gene>